<dbReference type="AlphaFoldDB" id="A0A1D9P3X8"/>
<dbReference type="Gene3D" id="3.40.1190.20">
    <property type="match status" value="1"/>
</dbReference>
<keyword evidence="1" id="KW-0808">Transferase</keyword>
<evidence type="ECO:0000259" key="3">
    <source>
        <dbReference type="Pfam" id="PF00294"/>
    </source>
</evidence>
<dbReference type="PANTHER" id="PTHR10584">
    <property type="entry name" value="SUGAR KINASE"/>
    <property type="match status" value="1"/>
</dbReference>
<dbReference type="Proteomes" id="UP000179284">
    <property type="component" value="Chromosome I"/>
</dbReference>
<keyword evidence="2 4" id="KW-0418">Kinase</keyword>
<organism evidence="4 5">
    <name type="scientific">Butyrivibrio hungatei</name>
    <dbReference type="NCBI Taxonomy" id="185008"/>
    <lineage>
        <taxon>Bacteria</taxon>
        <taxon>Bacillati</taxon>
        <taxon>Bacillota</taxon>
        <taxon>Clostridia</taxon>
        <taxon>Lachnospirales</taxon>
        <taxon>Lachnospiraceae</taxon>
        <taxon>Butyrivibrio</taxon>
    </lineage>
</organism>
<dbReference type="OrthoDB" id="9813569at2"/>
<dbReference type="InterPro" id="IPR029056">
    <property type="entry name" value="Ribokinase-like"/>
</dbReference>
<protein>
    <submittedName>
        <fullName evidence="4">Carbohydrate kinase PfkB family</fullName>
    </submittedName>
</protein>
<dbReference type="RefSeq" id="WP_071176830.1">
    <property type="nucleotide sequence ID" value="NZ_CP017831.1"/>
</dbReference>
<evidence type="ECO:0000256" key="2">
    <source>
        <dbReference type="ARBA" id="ARBA00022777"/>
    </source>
</evidence>
<dbReference type="PANTHER" id="PTHR10584:SF166">
    <property type="entry name" value="RIBOKINASE"/>
    <property type="match status" value="1"/>
</dbReference>
<dbReference type="EMBL" id="CP017831">
    <property type="protein sequence ID" value="AOZ97211.1"/>
    <property type="molecule type" value="Genomic_DNA"/>
</dbReference>
<proteinExistence type="predicted"/>
<sequence length="313" mass="35244">MSKFLVAGVTQIETIVRVDKVPVSYVPLTSANDSIFTAVGGDAYNESLALKWLGDDVTFMSIVGRNQDLGIINPPDRKVTLSTEYIVPQMNETPTEVVFYDKNRKQQIFEDIKDLRENTYDMSMVTPLVNSCDMMVLANANFCRPFALAAAEHNKPIAVNIRNYNPEKEKYNTDFLKPAKVLYFSDDTLTEDPYAFIDRMASTYGTEVIILGQGSEGLIIYDKTKDIRAHYKTVKTNEVVNTIGAGNALFACFLHYYMETGDSVNAIKNALLFASYKIGFMGTSNGFMTTEQVEQWRNLIWGIKMTPFEEHGN</sequence>
<evidence type="ECO:0000313" key="5">
    <source>
        <dbReference type="Proteomes" id="UP000179284"/>
    </source>
</evidence>
<dbReference type="GO" id="GO:0016301">
    <property type="term" value="F:kinase activity"/>
    <property type="evidence" value="ECO:0007669"/>
    <property type="project" value="UniProtKB-KW"/>
</dbReference>
<dbReference type="SUPFAM" id="SSF53613">
    <property type="entry name" value="Ribokinase-like"/>
    <property type="match status" value="1"/>
</dbReference>
<accession>A0A1D9P3X8</accession>
<dbReference type="Pfam" id="PF00294">
    <property type="entry name" value="PfkB"/>
    <property type="match status" value="1"/>
</dbReference>
<dbReference type="KEGG" id="bhu:bhn_I2178"/>
<dbReference type="PROSITE" id="PS00583">
    <property type="entry name" value="PFKB_KINASES_1"/>
    <property type="match status" value="1"/>
</dbReference>
<reference evidence="5" key="1">
    <citation type="submission" date="2016-10" db="EMBL/GenBank/DDBJ databases">
        <title>The complete genome sequence of the rumen bacterium Butyrivibrio hungatei MB2003.</title>
        <authorList>
            <person name="Palevich N."/>
            <person name="Kelly W.J."/>
            <person name="Leahy S.C."/>
            <person name="Altermann E."/>
            <person name="Rakonjac J."/>
            <person name="Attwood G.T."/>
        </authorList>
    </citation>
    <scope>NUCLEOTIDE SEQUENCE [LARGE SCALE GENOMIC DNA]</scope>
    <source>
        <strain evidence="5">MB2003</strain>
    </source>
</reference>
<feature type="domain" description="Carbohydrate kinase PfkB" evidence="3">
    <location>
        <begin position="10"/>
        <end position="286"/>
    </location>
</feature>
<evidence type="ECO:0000313" key="4">
    <source>
        <dbReference type="EMBL" id="AOZ97211.1"/>
    </source>
</evidence>
<evidence type="ECO:0000256" key="1">
    <source>
        <dbReference type="ARBA" id="ARBA00022679"/>
    </source>
</evidence>
<name>A0A1D9P3X8_9FIRM</name>
<dbReference type="InterPro" id="IPR011611">
    <property type="entry name" value="PfkB_dom"/>
</dbReference>
<gene>
    <name evidence="4" type="ORF">bhn_I2178</name>
</gene>
<dbReference type="InterPro" id="IPR002173">
    <property type="entry name" value="Carboh/pur_kinase_PfkB_CS"/>
</dbReference>
<keyword evidence="5" id="KW-1185">Reference proteome</keyword>